<dbReference type="Pfam" id="PF00353">
    <property type="entry name" value="HemolysinCabind"/>
    <property type="match status" value="1"/>
</dbReference>
<evidence type="ECO:0000256" key="1">
    <source>
        <dbReference type="ARBA" id="ARBA00001913"/>
    </source>
</evidence>
<dbReference type="Gene3D" id="2.150.10.10">
    <property type="entry name" value="Serralysin-like metalloprotease, C-terminal"/>
    <property type="match status" value="1"/>
</dbReference>
<keyword evidence="4" id="KW-0677">Repeat</keyword>
<dbReference type="SUPFAM" id="SSF51126">
    <property type="entry name" value="Pectin lyase-like"/>
    <property type="match status" value="1"/>
</dbReference>
<dbReference type="InterPro" id="IPR024535">
    <property type="entry name" value="RHGA/B-epi-like_pectate_lyase"/>
</dbReference>
<keyword evidence="5" id="KW-0106">Calcium</keyword>
<dbReference type="Gene3D" id="2.160.20.10">
    <property type="entry name" value="Single-stranded right-handed beta-helix, Pectin lyase-like"/>
    <property type="match status" value="1"/>
</dbReference>
<comment type="cofactor">
    <cofactor evidence="1">
        <name>Ca(2+)</name>
        <dbReference type="ChEBI" id="CHEBI:29108"/>
    </cofactor>
</comment>
<accession>A0ABX0YCA2</accession>
<evidence type="ECO:0000256" key="2">
    <source>
        <dbReference type="ARBA" id="ARBA00004613"/>
    </source>
</evidence>
<evidence type="ECO:0008006" key="10">
    <source>
        <dbReference type="Google" id="ProtNLM"/>
    </source>
</evidence>
<dbReference type="RefSeq" id="WP_168082745.1">
    <property type="nucleotide sequence ID" value="NZ_JAAVJI010000003.1"/>
</dbReference>
<evidence type="ECO:0000259" key="7">
    <source>
        <dbReference type="Pfam" id="PF12708"/>
    </source>
</evidence>
<dbReference type="PANTHER" id="PTHR38340">
    <property type="entry name" value="S-LAYER PROTEIN"/>
    <property type="match status" value="1"/>
</dbReference>
<keyword evidence="9" id="KW-1185">Reference proteome</keyword>
<dbReference type="SUPFAM" id="SSF51120">
    <property type="entry name" value="beta-Roll"/>
    <property type="match status" value="1"/>
</dbReference>
<dbReference type="Proteomes" id="UP000746535">
    <property type="component" value="Unassembled WGS sequence"/>
</dbReference>
<comment type="subcellular location">
    <subcellularLocation>
        <location evidence="2">Secreted</location>
    </subcellularLocation>
</comment>
<feature type="domain" description="Peptidase M10 serralysin C-terminal" evidence="6">
    <location>
        <begin position="437"/>
        <end position="493"/>
    </location>
</feature>
<dbReference type="EMBL" id="JAAVJI010000003">
    <property type="protein sequence ID" value="NJP00527.1"/>
    <property type="molecule type" value="Genomic_DNA"/>
</dbReference>
<evidence type="ECO:0000259" key="6">
    <source>
        <dbReference type="Pfam" id="PF08548"/>
    </source>
</evidence>
<dbReference type="InterPro" id="IPR018511">
    <property type="entry name" value="Hemolysin-typ_Ca-bd_CS"/>
</dbReference>
<feature type="domain" description="Rhamnogalacturonase A/B/Epimerase-like pectate lyase" evidence="7">
    <location>
        <begin position="5"/>
        <end position="237"/>
    </location>
</feature>
<gene>
    <name evidence="8" type="ORF">HBH25_06600</name>
</gene>
<reference evidence="8 9" key="1">
    <citation type="submission" date="2020-03" db="EMBL/GenBank/DDBJ databases">
        <authorList>
            <person name="Wang L."/>
            <person name="He N."/>
            <person name="Li Y."/>
            <person name="Fang Y."/>
            <person name="Zhang F."/>
        </authorList>
    </citation>
    <scope>NUCLEOTIDE SEQUENCE [LARGE SCALE GENOMIC DNA]</scope>
    <source>
        <strain evidence="9">hsmgli-8</strain>
    </source>
</reference>
<dbReference type="InterPro" id="IPR013858">
    <property type="entry name" value="Peptidase_M10B_C"/>
</dbReference>
<evidence type="ECO:0000313" key="8">
    <source>
        <dbReference type="EMBL" id="NJP00527.1"/>
    </source>
</evidence>
<dbReference type="InterPro" id="IPR011049">
    <property type="entry name" value="Serralysin-like_metalloprot_C"/>
</dbReference>
<dbReference type="InterPro" id="IPR012334">
    <property type="entry name" value="Pectin_lyas_fold"/>
</dbReference>
<dbReference type="Pfam" id="PF08548">
    <property type="entry name" value="Peptidase_M10_C"/>
    <property type="match status" value="1"/>
</dbReference>
<evidence type="ECO:0000256" key="5">
    <source>
        <dbReference type="ARBA" id="ARBA00022837"/>
    </source>
</evidence>
<evidence type="ECO:0000256" key="3">
    <source>
        <dbReference type="ARBA" id="ARBA00022525"/>
    </source>
</evidence>
<protein>
    <recommendedName>
        <fullName evidence="10">Mannuronan 5-epimerase</fullName>
    </recommendedName>
</protein>
<evidence type="ECO:0000256" key="4">
    <source>
        <dbReference type="ARBA" id="ARBA00022737"/>
    </source>
</evidence>
<dbReference type="InterPro" id="IPR006626">
    <property type="entry name" value="PbH1"/>
</dbReference>
<proteinExistence type="predicted"/>
<sequence>MARQFNVKDFGAQGNGSASDTAAIQAAIDAAARTGGGEVYLPAGTYKVSGGAHPADGALMIKSNVFIKGDGMGETVIKLASGSHQAVTGIIRSASGEATHDFGVSSLTIDGNRAHTTGKVDGWYNGFLPGEPGQNTRVTLSEVEVQNCSGYGFDPHERTANMLIENSVAHGNGLDGFVADYLIDSVFRNNLAYGNDRHGFNVVTSTRDLALLNNVAHHNGGAGVMVQRGHENIPSPNHITVSGGESYANGAEGVMVRLASGVDISGMDIHHNGGSGVRLHGGTNVAVRDNLIHENAQHGPAPEVQLQPYDDHHGSSGRMHLADHNIIAGNVIAGGGNSTYGVGERHGAQGHNSVYDNTFTHLGLGTTLLQGSGDHVGHNSLLAMLSGSAGHDRLQGTGDANVLDGKAGADTLLGGAGNDLLWGGLGRDHLAGGSQDDTLIGGQGADVLAGGAGNDVFRFTTLQDSYRTATVSHADRLQDFNAGQDRIDLSSLGFTGLGDGHGTTLKVTTNAEHTRTYVKQLDQDLLGHRFELTLDGNLGGQLTDKAFVFADPQPALELLGTLAGHADATLA</sequence>
<name>A0ABX0YCA2_9PSED</name>
<organism evidence="8 9">
    <name type="scientific">Pseudomonas quercus</name>
    <dbReference type="NCBI Taxonomy" id="2722792"/>
    <lineage>
        <taxon>Bacteria</taxon>
        <taxon>Pseudomonadati</taxon>
        <taxon>Pseudomonadota</taxon>
        <taxon>Gammaproteobacteria</taxon>
        <taxon>Pseudomonadales</taxon>
        <taxon>Pseudomonadaceae</taxon>
        <taxon>Pseudomonas</taxon>
    </lineage>
</organism>
<dbReference type="PROSITE" id="PS00330">
    <property type="entry name" value="HEMOLYSIN_CALCIUM"/>
    <property type="match status" value="2"/>
</dbReference>
<dbReference type="InterPro" id="IPR011050">
    <property type="entry name" value="Pectin_lyase_fold/virulence"/>
</dbReference>
<dbReference type="PANTHER" id="PTHR38340:SF1">
    <property type="entry name" value="S-LAYER PROTEIN"/>
    <property type="match status" value="1"/>
</dbReference>
<dbReference type="Pfam" id="PF12708">
    <property type="entry name" value="Pect-lyase_RHGA_epim"/>
    <property type="match status" value="1"/>
</dbReference>
<dbReference type="PRINTS" id="PR00313">
    <property type="entry name" value="CABNDNGRPT"/>
</dbReference>
<comment type="caution">
    <text evidence="8">The sequence shown here is derived from an EMBL/GenBank/DDBJ whole genome shotgun (WGS) entry which is preliminary data.</text>
</comment>
<evidence type="ECO:0000313" key="9">
    <source>
        <dbReference type="Proteomes" id="UP000746535"/>
    </source>
</evidence>
<keyword evidence="3" id="KW-0964">Secreted</keyword>
<dbReference type="InterPro" id="IPR050557">
    <property type="entry name" value="RTX_toxin/Mannuronan_C5-epim"/>
</dbReference>
<dbReference type="InterPro" id="IPR001343">
    <property type="entry name" value="Hemolysn_Ca-bd"/>
</dbReference>
<dbReference type="SMART" id="SM00710">
    <property type="entry name" value="PbH1"/>
    <property type="match status" value="9"/>
</dbReference>